<dbReference type="InterPro" id="IPR051330">
    <property type="entry name" value="Phosphatase_reg/MetRdx"/>
</dbReference>
<dbReference type="SUPFAM" id="SSF55781">
    <property type="entry name" value="GAF domain-like"/>
    <property type="match status" value="1"/>
</dbReference>
<dbReference type="EMBL" id="CP003876">
    <property type="protein sequence ID" value="AFU06050.1"/>
    <property type="molecule type" value="Genomic_DNA"/>
</dbReference>
<dbReference type="GO" id="GO:0033745">
    <property type="term" value="F:L-methionine-(R)-S-oxide reductase activity"/>
    <property type="evidence" value="ECO:0007669"/>
    <property type="project" value="TreeGrafter"/>
</dbReference>
<dbReference type="Pfam" id="PF13185">
    <property type="entry name" value="GAF_2"/>
    <property type="match status" value="1"/>
</dbReference>
<keyword evidence="4" id="KW-1185">Reference proteome</keyword>
<dbReference type="STRING" id="1133849.O3I_040525"/>
<dbReference type="RefSeq" id="WP_014988897.1">
    <property type="nucleotide sequence ID" value="NC_018681.1"/>
</dbReference>
<comment type="similarity">
    <text evidence="1">Belongs to the free Met sulfoxide reductase family.</text>
</comment>
<evidence type="ECO:0000256" key="1">
    <source>
        <dbReference type="ARBA" id="ARBA00038454"/>
    </source>
</evidence>
<dbReference type="InterPro" id="IPR029016">
    <property type="entry name" value="GAF-like_dom_sf"/>
</dbReference>
<dbReference type="PANTHER" id="PTHR21021">
    <property type="entry name" value="GAF/PUTATIVE CYTOSKELETAL PROTEIN"/>
    <property type="match status" value="1"/>
</dbReference>
<feature type="domain" description="GAF" evidence="2">
    <location>
        <begin position="32"/>
        <end position="162"/>
    </location>
</feature>
<name>K0F9J3_NOCB7</name>
<proteinExistence type="inferred from homology"/>
<organism evidence="3 4">
    <name type="scientific">Nocardia brasiliensis (strain ATCC 700358 / HUJEG-1)</name>
    <dbReference type="NCBI Taxonomy" id="1133849"/>
    <lineage>
        <taxon>Bacteria</taxon>
        <taxon>Bacillati</taxon>
        <taxon>Actinomycetota</taxon>
        <taxon>Actinomycetes</taxon>
        <taxon>Mycobacteriales</taxon>
        <taxon>Nocardiaceae</taxon>
        <taxon>Nocardia</taxon>
    </lineage>
</organism>
<dbReference type="PROSITE" id="PS01320">
    <property type="entry name" value="UPF0067"/>
    <property type="match status" value="1"/>
</dbReference>
<dbReference type="eggNOG" id="COG1956">
    <property type="taxonomic scope" value="Bacteria"/>
</dbReference>
<dbReference type="InterPro" id="IPR003018">
    <property type="entry name" value="GAF"/>
</dbReference>
<dbReference type="InterPro" id="IPR000614">
    <property type="entry name" value="FRMsr_CS"/>
</dbReference>
<sequence length="162" mass="17172">MSFTVAELTGDRTEQYRQLTAQASALVAGEPDRTANAANIAALVFHALPDVNWVGFYFHDGHELVVGPFQGKPACVRIPLGKGVCGTAAQTGETQLVPDVHVFPGHIACDADTRSEVVVPLVHNGALIGVFDLDSPKPGRFDEIDRQGLESVARAFLAALPA</sequence>
<dbReference type="FunFam" id="3.30.450.40:FF:000008">
    <property type="entry name" value="GAF domain-containing proteins"/>
    <property type="match status" value="1"/>
</dbReference>
<reference evidence="3 4" key="1">
    <citation type="journal article" date="2012" name="J. Bacteriol.">
        <title>Complete genome sequence of Nocardia brasiliensis HUJEG-1.</title>
        <authorList>
            <person name="Vera-Cabrera L."/>
            <person name="Ortiz-Lopez R."/>
            <person name="Elizondo-Gonzalez R."/>
            <person name="Perez-Maya A.A."/>
            <person name="Ocampo-Candiani J."/>
        </authorList>
    </citation>
    <scope>NUCLEOTIDE SEQUENCE [LARGE SCALE GENOMIC DNA]</scope>
    <source>
        <strain evidence="4">ATCC 700358</strain>
    </source>
</reference>
<dbReference type="Proteomes" id="UP000006304">
    <property type="component" value="Chromosome"/>
</dbReference>
<dbReference type="KEGG" id="nbr:O3I_040525"/>
<accession>K0F9J3</accession>
<dbReference type="PANTHER" id="PTHR21021:SF15">
    <property type="entry name" value="FREE METHIONINE-R-SULFOXIDE REDUCTASE"/>
    <property type="match status" value="1"/>
</dbReference>
<dbReference type="Gene3D" id="3.30.450.40">
    <property type="match status" value="1"/>
</dbReference>
<gene>
    <name evidence="3" type="ORF">O3I_040525</name>
</gene>
<dbReference type="AlphaFoldDB" id="K0F9J3"/>
<protein>
    <recommendedName>
        <fullName evidence="2">GAF domain-containing protein</fullName>
    </recommendedName>
</protein>
<evidence type="ECO:0000313" key="3">
    <source>
        <dbReference type="EMBL" id="AFU06050.1"/>
    </source>
</evidence>
<dbReference type="GO" id="GO:0005829">
    <property type="term" value="C:cytosol"/>
    <property type="evidence" value="ECO:0007669"/>
    <property type="project" value="TreeGrafter"/>
</dbReference>
<dbReference type="HOGENOM" id="CLU_077738_2_0_11"/>
<evidence type="ECO:0000313" key="4">
    <source>
        <dbReference type="Proteomes" id="UP000006304"/>
    </source>
</evidence>
<evidence type="ECO:0000259" key="2">
    <source>
        <dbReference type="SMART" id="SM00065"/>
    </source>
</evidence>
<dbReference type="SMART" id="SM00065">
    <property type="entry name" value="GAF"/>
    <property type="match status" value="1"/>
</dbReference>